<name>A0A8J2VJ45_9BACL</name>
<protein>
    <submittedName>
        <fullName evidence="5">Peptidase M20</fullName>
    </submittedName>
</protein>
<evidence type="ECO:0000256" key="1">
    <source>
        <dbReference type="ARBA" id="ARBA00022723"/>
    </source>
</evidence>
<dbReference type="PIRSF" id="PIRSF037238">
    <property type="entry name" value="Carboxypeptidase_G2"/>
    <property type="match status" value="1"/>
</dbReference>
<sequence>MSELLTFIDARFSTMLRDLEQLVNLDSPSDEKSLTDKAMLFFSSRVQELTQAKIAVVKQEQYGNHVKLSIGAGDKQILILGHIDTVFPVGEAQRRSFHVKDGKLFGPGVFDMKCGLIQGLYAIYSVITHHALSKKIVFFINTDEEMGSPTSQAYIEEEALKSDAVFVLEPALGKKGALKTARKGVRRFKVEVEGVAAHAGIDPSKGCSALEELAYQIIYLHGLTDYNTGSTVNVGIANGGHSVNVVCDQAEAEVDLRTVTQREMDRLIALILNLKPRLNHTRITVKEGIKRPPMEKQVSRQLFHQAQQIGSNIGLKIEEASTGGASDGNFTAALGIPTLDGMGAVGNFAHSENEYVDMSYITRKSALLAHLIKAQCVLNE</sequence>
<dbReference type="SUPFAM" id="SSF53187">
    <property type="entry name" value="Zn-dependent exopeptidases"/>
    <property type="match status" value="1"/>
</dbReference>
<feature type="domain" description="Peptidase M20 dimerisation" evidence="4">
    <location>
        <begin position="180"/>
        <end position="271"/>
    </location>
</feature>
<dbReference type="AlphaFoldDB" id="A0A8J2VJ45"/>
<evidence type="ECO:0000259" key="4">
    <source>
        <dbReference type="Pfam" id="PF07687"/>
    </source>
</evidence>
<comment type="caution">
    <text evidence="5">The sequence shown here is derived from an EMBL/GenBank/DDBJ whole genome shotgun (WGS) entry which is preliminary data.</text>
</comment>
<evidence type="ECO:0000256" key="2">
    <source>
        <dbReference type="ARBA" id="ARBA00022801"/>
    </source>
</evidence>
<dbReference type="PANTHER" id="PTHR43808:SF9">
    <property type="entry name" value="BLL0789 PROTEIN"/>
    <property type="match status" value="1"/>
</dbReference>
<dbReference type="Pfam" id="PF07687">
    <property type="entry name" value="M20_dimer"/>
    <property type="match status" value="1"/>
</dbReference>
<dbReference type="Gene3D" id="3.40.630.10">
    <property type="entry name" value="Zn peptidases"/>
    <property type="match status" value="1"/>
</dbReference>
<dbReference type="InterPro" id="IPR036264">
    <property type="entry name" value="Bact_exopeptidase_dim_dom"/>
</dbReference>
<organism evidence="5 6">
    <name type="scientific">Pullulanibacillus camelliae</name>
    <dbReference type="NCBI Taxonomy" id="1707096"/>
    <lineage>
        <taxon>Bacteria</taxon>
        <taxon>Bacillati</taxon>
        <taxon>Bacillota</taxon>
        <taxon>Bacilli</taxon>
        <taxon>Bacillales</taxon>
        <taxon>Sporolactobacillaceae</taxon>
        <taxon>Pullulanibacillus</taxon>
    </lineage>
</organism>
<reference evidence="5" key="2">
    <citation type="submission" date="2020-09" db="EMBL/GenBank/DDBJ databases">
        <authorList>
            <person name="Sun Q."/>
            <person name="Zhou Y."/>
        </authorList>
    </citation>
    <scope>NUCLEOTIDE SEQUENCE</scope>
    <source>
        <strain evidence="5">CGMCC 1.15371</strain>
    </source>
</reference>
<dbReference type="InterPro" id="IPR002933">
    <property type="entry name" value="Peptidase_M20"/>
</dbReference>
<dbReference type="EMBL" id="BMIR01000001">
    <property type="protein sequence ID" value="GGE26972.1"/>
    <property type="molecule type" value="Genomic_DNA"/>
</dbReference>
<keyword evidence="1" id="KW-0479">Metal-binding</keyword>
<dbReference type="GO" id="GO:0016787">
    <property type="term" value="F:hydrolase activity"/>
    <property type="evidence" value="ECO:0007669"/>
    <property type="project" value="UniProtKB-KW"/>
</dbReference>
<evidence type="ECO:0000256" key="3">
    <source>
        <dbReference type="PIRSR" id="PIRSR037238-1"/>
    </source>
</evidence>
<dbReference type="CDD" id="cd03885">
    <property type="entry name" value="M20_CPDG2"/>
    <property type="match status" value="1"/>
</dbReference>
<reference evidence="5" key="1">
    <citation type="journal article" date="2014" name="Int. J. Syst. Evol. Microbiol.">
        <title>Complete genome sequence of Corynebacterium casei LMG S-19264T (=DSM 44701T), isolated from a smear-ripened cheese.</title>
        <authorList>
            <consortium name="US DOE Joint Genome Institute (JGI-PGF)"/>
            <person name="Walter F."/>
            <person name="Albersmeier A."/>
            <person name="Kalinowski J."/>
            <person name="Ruckert C."/>
        </authorList>
    </citation>
    <scope>NUCLEOTIDE SEQUENCE</scope>
    <source>
        <strain evidence="5">CGMCC 1.15371</strain>
    </source>
</reference>
<dbReference type="RefSeq" id="WP_188687901.1">
    <property type="nucleotide sequence ID" value="NZ_BMIR01000001.1"/>
</dbReference>
<dbReference type="Gene3D" id="3.30.70.360">
    <property type="match status" value="1"/>
</dbReference>
<dbReference type="InterPro" id="IPR011650">
    <property type="entry name" value="Peptidase_M20_dimer"/>
</dbReference>
<dbReference type="Pfam" id="PF01546">
    <property type="entry name" value="Peptidase_M20"/>
    <property type="match status" value="1"/>
</dbReference>
<accession>A0A8J2VJ45</accession>
<gene>
    <name evidence="5" type="ORF">GCM10011391_01650</name>
</gene>
<keyword evidence="2" id="KW-0378">Hydrolase</keyword>
<dbReference type="Proteomes" id="UP000628775">
    <property type="component" value="Unassembled WGS sequence"/>
</dbReference>
<keyword evidence="6" id="KW-1185">Reference proteome</keyword>
<feature type="active site" evidence="3">
    <location>
        <position position="84"/>
    </location>
</feature>
<evidence type="ECO:0000313" key="6">
    <source>
        <dbReference type="Proteomes" id="UP000628775"/>
    </source>
</evidence>
<dbReference type="PANTHER" id="PTHR43808">
    <property type="entry name" value="ACETYLORNITHINE DEACETYLASE"/>
    <property type="match status" value="1"/>
</dbReference>
<dbReference type="InterPro" id="IPR017150">
    <property type="entry name" value="Pept_M20_glutamate_carboxypep"/>
</dbReference>
<proteinExistence type="predicted"/>
<dbReference type="GO" id="GO:0046872">
    <property type="term" value="F:metal ion binding"/>
    <property type="evidence" value="ECO:0007669"/>
    <property type="project" value="UniProtKB-KW"/>
</dbReference>
<evidence type="ECO:0000313" key="5">
    <source>
        <dbReference type="EMBL" id="GGE26972.1"/>
    </source>
</evidence>
<dbReference type="InterPro" id="IPR050072">
    <property type="entry name" value="Peptidase_M20A"/>
</dbReference>
<feature type="active site" description="Proton acceptor" evidence="3">
    <location>
        <position position="144"/>
    </location>
</feature>
<dbReference type="SUPFAM" id="SSF55031">
    <property type="entry name" value="Bacterial exopeptidase dimerisation domain"/>
    <property type="match status" value="1"/>
</dbReference>